<dbReference type="AlphaFoldDB" id="A0A0D9UZV4"/>
<organism evidence="8 9">
    <name type="scientific">Leersia perrieri</name>
    <dbReference type="NCBI Taxonomy" id="77586"/>
    <lineage>
        <taxon>Eukaryota</taxon>
        <taxon>Viridiplantae</taxon>
        <taxon>Streptophyta</taxon>
        <taxon>Embryophyta</taxon>
        <taxon>Tracheophyta</taxon>
        <taxon>Spermatophyta</taxon>
        <taxon>Magnoliopsida</taxon>
        <taxon>Liliopsida</taxon>
        <taxon>Poales</taxon>
        <taxon>Poaceae</taxon>
        <taxon>BOP clade</taxon>
        <taxon>Oryzoideae</taxon>
        <taxon>Oryzeae</taxon>
        <taxon>Oryzinae</taxon>
        <taxon>Leersia</taxon>
    </lineage>
</organism>
<evidence type="ECO:0000259" key="7">
    <source>
        <dbReference type="PROSITE" id="PS50066"/>
    </source>
</evidence>
<keyword evidence="5" id="KW-0539">Nucleus</keyword>
<evidence type="ECO:0000256" key="3">
    <source>
        <dbReference type="ARBA" id="ARBA00023125"/>
    </source>
</evidence>
<feature type="domain" description="MADS-box" evidence="7">
    <location>
        <begin position="183"/>
        <end position="232"/>
    </location>
</feature>
<dbReference type="GO" id="GO:0000981">
    <property type="term" value="F:DNA-binding transcription factor activity, RNA polymerase II-specific"/>
    <property type="evidence" value="ECO:0007669"/>
    <property type="project" value="InterPro"/>
</dbReference>
<dbReference type="SMART" id="SM00432">
    <property type="entry name" value="MADS"/>
    <property type="match status" value="2"/>
</dbReference>
<dbReference type="InterPro" id="IPR036879">
    <property type="entry name" value="TF_MADSbox_sf"/>
</dbReference>
<dbReference type="EnsemblPlants" id="LPERR01G11010.1">
    <property type="protein sequence ID" value="LPERR01G11010.1"/>
    <property type="gene ID" value="LPERR01G11010"/>
</dbReference>
<evidence type="ECO:0000313" key="8">
    <source>
        <dbReference type="EnsemblPlants" id="LPERR01G11010.1"/>
    </source>
</evidence>
<keyword evidence="3" id="KW-0238">DNA-binding</keyword>
<keyword evidence="6" id="KW-0175">Coiled coil</keyword>
<reference evidence="9" key="2">
    <citation type="submission" date="2013-12" db="EMBL/GenBank/DDBJ databases">
        <authorList>
            <person name="Yu Y."/>
            <person name="Lee S."/>
            <person name="de Baynast K."/>
            <person name="Wissotski M."/>
            <person name="Liu L."/>
            <person name="Talag J."/>
            <person name="Goicoechea J."/>
            <person name="Angelova A."/>
            <person name="Jetty R."/>
            <person name="Kudrna D."/>
            <person name="Golser W."/>
            <person name="Rivera L."/>
            <person name="Zhang J."/>
            <person name="Wing R."/>
        </authorList>
    </citation>
    <scope>NUCLEOTIDE SEQUENCE</scope>
</reference>
<evidence type="ECO:0000256" key="6">
    <source>
        <dbReference type="SAM" id="Coils"/>
    </source>
</evidence>
<reference evidence="8" key="3">
    <citation type="submission" date="2015-04" db="UniProtKB">
        <authorList>
            <consortium name="EnsemblPlants"/>
        </authorList>
    </citation>
    <scope>IDENTIFICATION</scope>
</reference>
<dbReference type="InterPro" id="IPR050142">
    <property type="entry name" value="MADS-box/MEF2_TF"/>
</dbReference>
<dbReference type="Pfam" id="PF00319">
    <property type="entry name" value="SRF-TF"/>
    <property type="match status" value="2"/>
</dbReference>
<dbReference type="HOGENOM" id="CLU_542267_0_0_1"/>
<keyword evidence="9" id="KW-1185">Reference proteome</keyword>
<accession>A0A0D9UZV4</accession>
<dbReference type="GO" id="GO:0045944">
    <property type="term" value="P:positive regulation of transcription by RNA polymerase II"/>
    <property type="evidence" value="ECO:0007669"/>
    <property type="project" value="InterPro"/>
</dbReference>
<dbReference type="Proteomes" id="UP000032180">
    <property type="component" value="Chromosome 1"/>
</dbReference>
<dbReference type="PROSITE" id="PS50066">
    <property type="entry name" value="MADS_BOX_2"/>
    <property type="match status" value="2"/>
</dbReference>
<keyword evidence="4" id="KW-0804">Transcription</keyword>
<keyword evidence="2" id="KW-0805">Transcription regulation</keyword>
<comment type="subcellular location">
    <subcellularLocation>
        <location evidence="1">Nucleus</location>
    </subcellularLocation>
</comment>
<dbReference type="PRINTS" id="PR00404">
    <property type="entry name" value="MADSDOMAIN"/>
</dbReference>
<dbReference type="CDD" id="cd00266">
    <property type="entry name" value="MADS_SRF_like"/>
    <property type="match status" value="2"/>
</dbReference>
<name>A0A0D9UZV4_9ORYZ</name>
<evidence type="ECO:0000256" key="1">
    <source>
        <dbReference type="ARBA" id="ARBA00004123"/>
    </source>
</evidence>
<evidence type="ECO:0000313" key="9">
    <source>
        <dbReference type="Proteomes" id="UP000032180"/>
    </source>
</evidence>
<dbReference type="eggNOG" id="KOG0014">
    <property type="taxonomic scope" value="Eukaryota"/>
</dbReference>
<sequence length="503" mass="55614">MARNKIVLKRIAKNSTRRLTFKKRRSGLIKKARELASLCGIGVCVAVYGESEVKPEVCPSVPEVRTILSRFTTAPDVDRFKRVMNQEEFLQNRITMIQERMSKEDDETRERDATVMLYEAATGKRPVADLNVGELTNLGLVIDERIKNLKEHIKRLGGEAPMEPSSLPTVPPYANVTGMERNKRMKKIVLDRIANDATRRATFKKRRRGLMKKASELSTLCDVEACLVVFGEGEVEPEAWPSQEDARSVLDRFRALPETEQSKKMMNQEDFLRQRIAKLQDQVAKAVRENRERENKLLLHDALAGKLGGYESLTVEQLTSLDCAVNDKLRAVTARLAEMRAQNQVIPLPALPAPPSMPMPPPMPIQMTMMPPTSSLMTPVAPLPYTNPVELSPMGPPPGFEGIGQIHIQNQNQVQIQIQNQNQNHEPDWLIDVARNGGDLGALVYSGYTGGNSNGASASNSNGASTSSGAGAGWPDMPDIYNPGMLGGYCPWDDSAGPSFPPM</sequence>
<dbReference type="GO" id="GO:0005634">
    <property type="term" value="C:nucleus"/>
    <property type="evidence" value="ECO:0007669"/>
    <property type="project" value="UniProtKB-SubCell"/>
</dbReference>
<protein>
    <recommendedName>
        <fullName evidence="7">MADS-box domain-containing protein</fullName>
    </recommendedName>
</protein>
<reference evidence="8 9" key="1">
    <citation type="submission" date="2012-08" db="EMBL/GenBank/DDBJ databases">
        <title>Oryza genome evolution.</title>
        <authorList>
            <person name="Wing R.A."/>
        </authorList>
    </citation>
    <scope>NUCLEOTIDE SEQUENCE</scope>
</reference>
<evidence type="ECO:0000256" key="4">
    <source>
        <dbReference type="ARBA" id="ARBA00023163"/>
    </source>
</evidence>
<dbReference type="Gene3D" id="3.40.1810.10">
    <property type="entry name" value="Transcription factor, MADS-box"/>
    <property type="match status" value="2"/>
</dbReference>
<feature type="coiled-coil region" evidence="6">
    <location>
        <begin position="262"/>
        <end position="296"/>
    </location>
</feature>
<dbReference type="InterPro" id="IPR002100">
    <property type="entry name" value="TF_MADSbox"/>
</dbReference>
<dbReference type="FunFam" id="3.40.1810.10:FF:000024">
    <property type="entry name" value="Agamous-like MADS-box protein AGL80"/>
    <property type="match status" value="1"/>
</dbReference>
<dbReference type="STRING" id="77586.A0A0D9UZV4"/>
<dbReference type="GO" id="GO:0046983">
    <property type="term" value="F:protein dimerization activity"/>
    <property type="evidence" value="ECO:0007669"/>
    <property type="project" value="InterPro"/>
</dbReference>
<evidence type="ECO:0000256" key="2">
    <source>
        <dbReference type="ARBA" id="ARBA00023015"/>
    </source>
</evidence>
<dbReference type="GO" id="GO:0000987">
    <property type="term" value="F:cis-regulatory region sequence-specific DNA binding"/>
    <property type="evidence" value="ECO:0007669"/>
    <property type="project" value="InterPro"/>
</dbReference>
<evidence type="ECO:0000256" key="5">
    <source>
        <dbReference type="ARBA" id="ARBA00023242"/>
    </source>
</evidence>
<dbReference type="InterPro" id="IPR033897">
    <property type="entry name" value="SRF-like_MADS-box"/>
</dbReference>
<feature type="domain" description="MADS-box" evidence="7">
    <location>
        <begin position="1"/>
        <end position="51"/>
    </location>
</feature>
<dbReference type="PANTHER" id="PTHR48019">
    <property type="entry name" value="SERUM RESPONSE FACTOR HOMOLOG"/>
    <property type="match status" value="1"/>
</dbReference>
<proteinExistence type="predicted"/>
<dbReference type="SUPFAM" id="SSF55455">
    <property type="entry name" value="SRF-like"/>
    <property type="match status" value="2"/>
</dbReference>
<dbReference type="Gramene" id="LPERR01G11010.1">
    <property type="protein sequence ID" value="LPERR01G11010.1"/>
    <property type="gene ID" value="LPERR01G11010"/>
</dbReference>